<reference evidence="1" key="1">
    <citation type="submission" date="2022-08" db="EMBL/GenBank/DDBJ databases">
        <title>Whole genome sequencing of non-tuberculosis mycobacteria type-strains.</title>
        <authorList>
            <person name="Igarashi Y."/>
            <person name="Osugi A."/>
            <person name="Mitarai S."/>
        </authorList>
    </citation>
    <scope>NUCLEOTIDE SEQUENCE</scope>
    <source>
        <strain evidence="1">DSM 45127</strain>
    </source>
</reference>
<protein>
    <submittedName>
        <fullName evidence="1">Uncharacterized protein</fullName>
    </submittedName>
</protein>
<sequence length="271" mass="31147">MTKEHVFRQSWRGSTVDISFVPRDHPLYERNFTRYNIDGSIRSAHPDPVFELTVKGVCSYCNNGWMNRLDSVVEPWVFDPYAEESQCDPVQFRRWAIKIALLRSHREHRLVPQPGDLRKLYDGDDIADWRIFVGRMALPTHSHIFVGFGPTDNVQGGRLFGITQVSWSLGHTIVIALRLAEKDLAPTWFKMFKRANLEHGILVAEVLPTAKRLPSLETLPELLLNQVESLTWFYSTNPASPIHEWVRRVESGFRQAAEDAGVPVREHYGEA</sequence>
<dbReference type="RefSeq" id="WP_240263490.1">
    <property type="nucleotide sequence ID" value="NZ_CP092488.2"/>
</dbReference>
<name>A0ABY3VQM8_9MYCO</name>
<dbReference type="Proteomes" id="UP001055336">
    <property type="component" value="Chromosome"/>
</dbReference>
<evidence type="ECO:0000313" key="1">
    <source>
        <dbReference type="EMBL" id="UMB71762.1"/>
    </source>
</evidence>
<organism evidence="1 2">
    <name type="scientific">Mycobacterium paraterrae</name>
    <dbReference type="NCBI Taxonomy" id="577492"/>
    <lineage>
        <taxon>Bacteria</taxon>
        <taxon>Bacillati</taxon>
        <taxon>Actinomycetota</taxon>
        <taxon>Actinomycetes</taxon>
        <taxon>Mycobacteriales</taxon>
        <taxon>Mycobacteriaceae</taxon>
        <taxon>Mycobacterium</taxon>
    </lineage>
</organism>
<accession>A0ABY3VQM8</accession>
<dbReference type="EMBL" id="CP092488">
    <property type="protein sequence ID" value="UMB71762.1"/>
    <property type="molecule type" value="Genomic_DNA"/>
</dbReference>
<evidence type="ECO:0000313" key="2">
    <source>
        <dbReference type="Proteomes" id="UP001055336"/>
    </source>
</evidence>
<proteinExistence type="predicted"/>
<gene>
    <name evidence="1" type="ORF">MKK62_11360</name>
</gene>
<keyword evidence="2" id="KW-1185">Reference proteome</keyword>